<evidence type="ECO:0000313" key="3">
    <source>
        <dbReference type="Proteomes" id="UP000006365"/>
    </source>
</evidence>
<organism evidence="2 3">
    <name type="scientific">Desulfobulbus propionicus (strain ATCC 33891 / DSM 2032 / VKM B-1956 / 1pr3)</name>
    <dbReference type="NCBI Taxonomy" id="577650"/>
    <lineage>
        <taxon>Bacteria</taxon>
        <taxon>Pseudomonadati</taxon>
        <taxon>Thermodesulfobacteriota</taxon>
        <taxon>Desulfobulbia</taxon>
        <taxon>Desulfobulbales</taxon>
        <taxon>Desulfobulbaceae</taxon>
        <taxon>Desulfobulbus</taxon>
    </lineage>
</organism>
<accession>A0A7U3YLJ8</accession>
<feature type="chain" id="PRO_5030657438" evidence="1">
    <location>
        <begin position="29"/>
        <end position="570"/>
    </location>
</feature>
<reference evidence="2 3" key="1">
    <citation type="journal article" date="2011" name="Stand. Genomic Sci.">
        <title>Complete genome sequence of Desulfobulbus propionicus type strain (1pr3).</title>
        <authorList>
            <person name="Pagani I."/>
            <person name="Lapidus A."/>
            <person name="Nolan M."/>
            <person name="Lucas S."/>
            <person name="Hammon N."/>
            <person name="Deshpande S."/>
            <person name="Cheng J.F."/>
            <person name="Chertkov O."/>
            <person name="Davenport K."/>
            <person name="Tapia R."/>
            <person name="Han C."/>
            <person name="Goodwin L."/>
            <person name="Pitluck S."/>
            <person name="Liolios K."/>
            <person name="Mavromatis K."/>
            <person name="Ivanova N."/>
            <person name="Mikhailova N."/>
            <person name="Pati A."/>
            <person name="Chen A."/>
            <person name="Palaniappan K."/>
            <person name="Land M."/>
            <person name="Hauser L."/>
            <person name="Chang Y.J."/>
            <person name="Jeffries C.D."/>
            <person name="Detter J.C."/>
            <person name="Brambilla E."/>
            <person name="Kannan K.P."/>
            <person name="Djao O.D."/>
            <person name="Rohde M."/>
            <person name="Pukall R."/>
            <person name="Spring S."/>
            <person name="Goker M."/>
            <person name="Sikorski J."/>
            <person name="Woyke T."/>
            <person name="Bristow J."/>
            <person name="Eisen J.A."/>
            <person name="Markowitz V."/>
            <person name="Hugenholtz P."/>
            <person name="Kyrpides N.C."/>
            <person name="Klenk H.P."/>
        </authorList>
    </citation>
    <scope>NUCLEOTIDE SEQUENCE [LARGE SCALE GENOMIC DNA]</scope>
    <source>
        <strain evidence="3">ATCC 33891 / DSM 2032 / 1pr3</strain>
    </source>
</reference>
<dbReference type="Proteomes" id="UP000006365">
    <property type="component" value="Chromosome"/>
</dbReference>
<name>A0A7U3YLJ8_DESPD</name>
<dbReference type="KEGG" id="dpr:Despr_1439"/>
<dbReference type="RefSeq" id="WP_015724136.1">
    <property type="nucleotide sequence ID" value="NC_014972.1"/>
</dbReference>
<gene>
    <name evidence="2" type="ordered locus">Despr_1439</name>
</gene>
<protein>
    <submittedName>
        <fullName evidence="2">Uncharacterized protein</fullName>
    </submittedName>
</protein>
<evidence type="ECO:0000313" key="2">
    <source>
        <dbReference type="EMBL" id="ADW17595.1"/>
    </source>
</evidence>
<keyword evidence="3" id="KW-1185">Reference proteome</keyword>
<sequence>MCCFALIRRLSVWILTVLSIFAFIPALAAATSASISISGQEGALPLQASGEFSEYTFCDGAHPPNCWTDNSGSLTVRQTFPSGGTYSIGSKSGKGSADWSTTLDTGAMAQGTHTFVATACDVKGNCSSNSQSITIDNTPAVTSTVSKTEGELDIKGTVDFKEYVGGNEGSVTLYHIYPNNSYAYRIQSKSFEGTNVINWTYQEIVGAIADGGSWAQGKHIIRAVATAHNGASTSIDIPITIDNTPEVTGSANKVEGDLNIKGTVDFKEYVSGNEGSVTLYHIYPNNSYAYRIQSKSFEGTNVINWTYQEIVGAIADGGSWAQGKHIIRAVATAHNGASTSIDIPITIDNTPEVTGSANKAEGDLDIKGTVDFKEYVSGNEGSVTLYHIYPNNSYAYRIQSKSFEGTNVINWTYQEIVGAIADGGSWAQGKHIIRAVATAHNGASTSIDILITIDNTPEVKIIGPRCYADLTCDILGTVQFKEYVGGAEGSVTLYLKDVSASSYSSYGSKSYEGTSINWKYADFAGARISKATWGGRELMVQVVAKAANGATMTSWQYLMIPALGCPIPLR</sequence>
<dbReference type="InterPro" id="IPR013783">
    <property type="entry name" value="Ig-like_fold"/>
</dbReference>
<feature type="signal peptide" evidence="1">
    <location>
        <begin position="1"/>
        <end position="28"/>
    </location>
</feature>
<proteinExistence type="predicted"/>
<dbReference type="AlphaFoldDB" id="A0A7U3YLJ8"/>
<keyword evidence="1" id="KW-0732">Signal</keyword>
<dbReference type="Gene3D" id="2.60.40.10">
    <property type="entry name" value="Immunoglobulins"/>
    <property type="match status" value="1"/>
</dbReference>
<evidence type="ECO:0000256" key="1">
    <source>
        <dbReference type="SAM" id="SignalP"/>
    </source>
</evidence>
<dbReference type="EMBL" id="CP002364">
    <property type="protein sequence ID" value="ADW17595.1"/>
    <property type="molecule type" value="Genomic_DNA"/>
</dbReference>